<feature type="compositionally biased region" description="Pro residues" evidence="1">
    <location>
        <begin position="218"/>
        <end position="227"/>
    </location>
</feature>
<accession>A0A067QKC6</accession>
<protein>
    <submittedName>
        <fullName evidence="2">Uncharacterized protein</fullName>
    </submittedName>
</protein>
<evidence type="ECO:0000313" key="2">
    <source>
        <dbReference type="EMBL" id="KDQ63942.1"/>
    </source>
</evidence>
<proteinExistence type="predicted"/>
<keyword evidence="3" id="KW-1185">Reference proteome</keyword>
<feature type="region of interest" description="Disordered" evidence="1">
    <location>
        <begin position="1"/>
        <end position="153"/>
    </location>
</feature>
<dbReference type="STRING" id="933084.A0A067QKC6"/>
<feature type="compositionally biased region" description="Pro residues" evidence="1">
    <location>
        <begin position="138"/>
        <end position="153"/>
    </location>
</feature>
<name>A0A067QKC6_9AGAM</name>
<sequence>MSEERQSTHPPVRPVGGSRYRRHQHDTEIPPAIPTPDAPYVAPPERSHLPAHPARHHPQPVYSAHPPEAAPQPQSFNQPVRSFAAPQPRYAPTPLYDQFEYAAPRPRLPPPMVVRGPTPPCQPAMLPSPDVPYYHPSSPLPVPPMRPLPNSPPIPLPRPIIFSNESPASLPLPVRSPSSPPDLSHSRLVFSTPPPPPPPPSPPGSISMPTPSSRNIPSPAPFPTPPEPPRRLTRHQETLSVYYRDPLGASVVSFLGMDVVVEVEQRRSWLRRRGFINPRPTQQAENSMIYDNLIGDSLSPLSRQTKLRDECKQFLSAFALDAEWTTFVNDSKGTRLRPETVFLRFRQPGIRFDWRVLTQSIHLGHTNGEKRIRTQWRAISSKARNSDVASGDIVDKVIIVDSCPKIWKRYFRIQIMQQPELFHPESLPLASSRSMSDSDGEKDSWFPQPPSYRQRFIQWMRTSEDVMTFIIGLATAVLSTQSLVHPNLTDSHAIRAFSLFSLTSAFASIVAFFAHQLGSWLEWKTVKNTLITQPEARRSGGEGDRGKIAYFDEGLVMKDIKVVP</sequence>
<reference evidence="3" key="1">
    <citation type="journal article" date="2014" name="Proc. Natl. Acad. Sci. U.S.A.">
        <title>Extensive sampling of basidiomycete genomes demonstrates inadequacy of the white-rot/brown-rot paradigm for wood decay fungi.</title>
        <authorList>
            <person name="Riley R."/>
            <person name="Salamov A.A."/>
            <person name="Brown D.W."/>
            <person name="Nagy L.G."/>
            <person name="Floudas D."/>
            <person name="Held B.W."/>
            <person name="Levasseur A."/>
            <person name="Lombard V."/>
            <person name="Morin E."/>
            <person name="Otillar R."/>
            <person name="Lindquist E.A."/>
            <person name="Sun H."/>
            <person name="LaButti K.M."/>
            <person name="Schmutz J."/>
            <person name="Jabbour D."/>
            <person name="Luo H."/>
            <person name="Baker S.E."/>
            <person name="Pisabarro A.G."/>
            <person name="Walton J.D."/>
            <person name="Blanchette R.A."/>
            <person name="Henrissat B."/>
            <person name="Martin F."/>
            <person name="Cullen D."/>
            <person name="Hibbett D.S."/>
            <person name="Grigoriev I.V."/>
        </authorList>
    </citation>
    <scope>NUCLEOTIDE SEQUENCE [LARGE SCALE GENOMIC DNA]</scope>
    <source>
        <strain evidence="3">MUCL 33604</strain>
    </source>
</reference>
<feature type="compositionally biased region" description="Low complexity" evidence="1">
    <location>
        <begin position="204"/>
        <end position="213"/>
    </location>
</feature>
<feature type="compositionally biased region" description="Pro residues" evidence="1">
    <location>
        <begin position="192"/>
        <end position="203"/>
    </location>
</feature>
<dbReference type="Proteomes" id="UP000027265">
    <property type="component" value="Unassembled WGS sequence"/>
</dbReference>
<evidence type="ECO:0000256" key="1">
    <source>
        <dbReference type="SAM" id="MobiDB-lite"/>
    </source>
</evidence>
<evidence type="ECO:0000313" key="3">
    <source>
        <dbReference type="Proteomes" id="UP000027265"/>
    </source>
</evidence>
<feature type="compositionally biased region" description="Low complexity" evidence="1">
    <location>
        <begin position="171"/>
        <end position="183"/>
    </location>
</feature>
<organism evidence="2 3">
    <name type="scientific">Jaapia argillacea MUCL 33604</name>
    <dbReference type="NCBI Taxonomy" id="933084"/>
    <lineage>
        <taxon>Eukaryota</taxon>
        <taxon>Fungi</taxon>
        <taxon>Dikarya</taxon>
        <taxon>Basidiomycota</taxon>
        <taxon>Agaricomycotina</taxon>
        <taxon>Agaricomycetes</taxon>
        <taxon>Agaricomycetidae</taxon>
        <taxon>Jaapiales</taxon>
        <taxon>Jaapiaceae</taxon>
        <taxon>Jaapia</taxon>
    </lineage>
</organism>
<dbReference type="InParanoid" id="A0A067QKC6"/>
<feature type="compositionally biased region" description="Pro residues" evidence="1">
    <location>
        <begin position="106"/>
        <end position="122"/>
    </location>
</feature>
<dbReference type="AlphaFoldDB" id="A0A067QKC6"/>
<feature type="region of interest" description="Disordered" evidence="1">
    <location>
        <begin position="171"/>
        <end position="232"/>
    </location>
</feature>
<gene>
    <name evidence="2" type="ORF">JAAARDRAFT_63926</name>
</gene>
<dbReference type="EMBL" id="KL197709">
    <property type="protein sequence ID" value="KDQ63942.1"/>
    <property type="molecule type" value="Genomic_DNA"/>
</dbReference>
<dbReference type="HOGENOM" id="CLU_483168_0_0_1"/>